<dbReference type="EC" id="3.6.1.66" evidence="10"/>
<evidence type="ECO:0000256" key="4">
    <source>
        <dbReference type="ARBA" id="ARBA00022741"/>
    </source>
</evidence>
<evidence type="ECO:0000256" key="6">
    <source>
        <dbReference type="ARBA" id="ARBA00022842"/>
    </source>
</evidence>
<keyword evidence="7 10" id="KW-0546">Nucleotide metabolism</keyword>
<reference evidence="12 13" key="1">
    <citation type="journal article" date="2017" name="Genome Announc.">
        <title>Complete Genome Sequences of Two Acetylene-Fermenting Pelobacter acetylenicus Strains.</title>
        <authorList>
            <person name="Sutton J.M."/>
            <person name="Baesman S.M."/>
            <person name="Fierst J.L."/>
            <person name="Poret-Peterson A.T."/>
            <person name="Oremland R.S."/>
            <person name="Dunlap D.S."/>
            <person name="Akob D.M."/>
        </authorList>
    </citation>
    <scope>NUCLEOTIDE SEQUENCE [LARGE SCALE GENOMIC DNA]</scope>
    <source>
        <strain evidence="12 13">SFB93</strain>
    </source>
</reference>
<evidence type="ECO:0000256" key="3">
    <source>
        <dbReference type="ARBA" id="ARBA00022723"/>
    </source>
</evidence>
<dbReference type="GO" id="GO:0036220">
    <property type="term" value="F:ITP diphosphatase activity"/>
    <property type="evidence" value="ECO:0007669"/>
    <property type="project" value="UniProtKB-UniRule"/>
</dbReference>
<dbReference type="Pfam" id="PF01725">
    <property type="entry name" value="Ham1p_like"/>
    <property type="match status" value="1"/>
</dbReference>
<keyword evidence="6 10" id="KW-0460">Magnesium</keyword>
<gene>
    <name evidence="12" type="ORF">A7E78_00550</name>
</gene>
<dbReference type="STRING" id="1842532.A7E78_00550"/>
<feature type="binding site" evidence="10">
    <location>
        <position position="175"/>
    </location>
    <ligand>
        <name>substrate</name>
    </ligand>
</feature>
<dbReference type="HAMAP" id="MF_01405">
    <property type="entry name" value="Non_canon_purine_NTPase"/>
    <property type="match status" value="1"/>
</dbReference>
<protein>
    <recommendedName>
        <fullName evidence="10">dITP/XTP pyrophosphatase</fullName>
        <ecNumber evidence="10">3.6.1.66</ecNumber>
    </recommendedName>
    <alternativeName>
        <fullName evidence="10">Non-canonical purine NTP pyrophosphatase</fullName>
    </alternativeName>
    <alternativeName>
        <fullName evidence="10">Non-standard purine NTP pyrophosphatase</fullName>
    </alternativeName>
    <alternativeName>
        <fullName evidence="10">Nucleoside-triphosphate diphosphatase</fullName>
    </alternativeName>
    <alternativeName>
        <fullName evidence="10">Nucleoside-triphosphate pyrophosphatase</fullName>
        <shortName evidence="10">NTPase</shortName>
    </alternativeName>
</protein>
<evidence type="ECO:0000256" key="1">
    <source>
        <dbReference type="ARBA" id="ARBA00008023"/>
    </source>
</evidence>
<dbReference type="InterPro" id="IPR002637">
    <property type="entry name" value="RdgB/HAM1"/>
</dbReference>
<sequence length="195" mass="21117">MELMVATTNKGKLKEIRRLLADTGIQVKGLDEIPDLPEIVEDGDTFEANARKKALTVARHCGCLTLADDSGLVVEALQGEPGVYSARYAGPGASDSDNNQKLLAAMTGLPREQREAAFHCAMALCEPSGVCHIFQGRLQGLILEEPRGGGGFGYDPLFLVPEYGKALAELPLEIKNRISHRGEALRQTLAYLQQQ</sequence>
<dbReference type="Proteomes" id="UP000182517">
    <property type="component" value="Chromosome"/>
</dbReference>
<comment type="catalytic activity">
    <reaction evidence="9 10">
        <text>XTP + H2O = XMP + diphosphate + H(+)</text>
        <dbReference type="Rhea" id="RHEA:28610"/>
        <dbReference type="ChEBI" id="CHEBI:15377"/>
        <dbReference type="ChEBI" id="CHEBI:15378"/>
        <dbReference type="ChEBI" id="CHEBI:33019"/>
        <dbReference type="ChEBI" id="CHEBI:57464"/>
        <dbReference type="ChEBI" id="CHEBI:61314"/>
        <dbReference type="EC" id="3.6.1.66"/>
    </reaction>
</comment>
<evidence type="ECO:0000256" key="9">
    <source>
        <dbReference type="ARBA" id="ARBA00052017"/>
    </source>
</evidence>
<evidence type="ECO:0000256" key="8">
    <source>
        <dbReference type="ARBA" id="ARBA00051875"/>
    </source>
</evidence>
<comment type="subunit">
    <text evidence="2 10">Homodimer.</text>
</comment>
<comment type="catalytic activity">
    <reaction evidence="8 10">
        <text>dITP + H2O = dIMP + diphosphate + H(+)</text>
        <dbReference type="Rhea" id="RHEA:28342"/>
        <dbReference type="ChEBI" id="CHEBI:15377"/>
        <dbReference type="ChEBI" id="CHEBI:15378"/>
        <dbReference type="ChEBI" id="CHEBI:33019"/>
        <dbReference type="ChEBI" id="CHEBI:61194"/>
        <dbReference type="ChEBI" id="CHEBI:61382"/>
        <dbReference type="EC" id="3.6.1.66"/>
    </reaction>
</comment>
<comment type="catalytic activity">
    <reaction evidence="10">
        <text>ITP + H2O = IMP + diphosphate + H(+)</text>
        <dbReference type="Rhea" id="RHEA:29399"/>
        <dbReference type="ChEBI" id="CHEBI:15377"/>
        <dbReference type="ChEBI" id="CHEBI:15378"/>
        <dbReference type="ChEBI" id="CHEBI:33019"/>
        <dbReference type="ChEBI" id="CHEBI:58053"/>
        <dbReference type="ChEBI" id="CHEBI:61402"/>
        <dbReference type="EC" id="3.6.1.66"/>
    </reaction>
</comment>
<dbReference type="InterPro" id="IPR029001">
    <property type="entry name" value="ITPase-like_fam"/>
</dbReference>
<dbReference type="OrthoDB" id="9807456at2"/>
<comment type="cofactor">
    <cofactor evidence="10">
        <name>Mg(2+)</name>
        <dbReference type="ChEBI" id="CHEBI:18420"/>
    </cofactor>
    <text evidence="10">Binds 1 Mg(2+) ion per subunit.</text>
</comment>
<feature type="active site" description="Proton acceptor" evidence="10">
    <location>
        <position position="69"/>
    </location>
</feature>
<keyword evidence="3 10" id="KW-0479">Metal-binding</keyword>
<dbReference type="PANTHER" id="PTHR11067:SF9">
    <property type="entry name" value="INOSINE TRIPHOSPHATE PYROPHOSPHATASE"/>
    <property type="match status" value="1"/>
</dbReference>
<dbReference type="GO" id="GO:0000166">
    <property type="term" value="F:nucleotide binding"/>
    <property type="evidence" value="ECO:0007669"/>
    <property type="project" value="UniProtKB-KW"/>
</dbReference>
<feature type="binding site" evidence="10">
    <location>
        <position position="70"/>
    </location>
    <ligand>
        <name>substrate</name>
    </ligand>
</feature>
<evidence type="ECO:0000313" key="13">
    <source>
        <dbReference type="Proteomes" id="UP000182517"/>
    </source>
</evidence>
<dbReference type="GO" id="GO:0005829">
    <property type="term" value="C:cytosol"/>
    <property type="evidence" value="ECO:0007669"/>
    <property type="project" value="TreeGrafter"/>
</dbReference>
<dbReference type="GO" id="GO:0009146">
    <property type="term" value="P:purine nucleoside triphosphate catabolic process"/>
    <property type="evidence" value="ECO:0007669"/>
    <property type="project" value="UniProtKB-UniRule"/>
</dbReference>
<dbReference type="RefSeq" id="WP_072282447.1">
    <property type="nucleotide sequence ID" value="NZ_CP015519.1"/>
</dbReference>
<dbReference type="FunFam" id="3.90.950.10:FF:000001">
    <property type="entry name" value="dITP/XTP pyrophosphatase"/>
    <property type="match status" value="1"/>
</dbReference>
<evidence type="ECO:0000256" key="5">
    <source>
        <dbReference type="ARBA" id="ARBA00022801"/>
    </source>
</evidence>
<dbReference type="Gene3D" id="3.90.950.10">
    <property type="match status" value="1"/>
</dbReference>
<dbReference type="GO" id="GO:0046872">
    <property type="term" value="F:metal ion binding"/>
    <property type="evidence" value="ECO:0007669"/>
    <property type="project" value="UniProtKB-KW"/>
</dbReference>
<keyword evidence="5 10" id="KW-0378">Hydrolase</keyword>
<proteinExistence type="inferred from homology"/>
<evidence type="ECO:0000256" key="11">
    <source>
        <dbReference type="RuleBase" id="RU003781"/>
    </source>
</evidence>
<organism evidence="12 13">
    <name type="scientific">Syntrophotalea acetylenivorans</name>
    <dbReference type="NCBI Taxonomy" id="1842532"/>
    <lineage>
        <taxon>Bacteria</taxon>
        <taxon>Pseudomonadati</taxon>
        <taxon>Thermodesulfobacteriota</taxon>
        <taxon>Desulfuromonadia</taxon>
        <taxon>Desulfuromonadales</taxon>
        <taxon>Syntrophotaleaceae</taxon>
        <taxon>Syntrophotalea</taxon>
    </lineage>
</organism>
<keyword evidence="4 10" id="KW-0547">Nucleotide-binding</keyword>
<feature type="binding site" evidence="10">
    <location>
        <begin position="7"/>
        <end position="12"/>
    </location>
    <ligand>
        <name>substrate</name>
    </ligand>
</feature>
<dbReference type="PANTHER" id="PTHR11067">
    <property type="entry name" value="INOSINE TRIPHOSPHATE PYROPHOSPHATASE/HAM1 PROTEIN"/>
    <property type="match status" value="1"/>
</dbReference>
<comment type="caution">
    <text evidence="10">Lacks conserved residue(s) required for the propagation of feature annotation.</text>
</comment>
<dbReference type="SUPFAM" id="SSF52972">
    <property type="entry name" value="ITPase-like"/>
    <property type="match status" value="1"/>
</dbReference>
<dbReference type="KEGG" id="pef:A7E78_00550"/>
<evidence type="ECO:0000256" key="10">
    <source>
        <dbReference type="HAMAP-Rule" id="MF_01405"/>
    </source>
</evidence>
<comment type="function">
    <text evidence="10">Pyrophosphatase that catalyzes the hydrolysis of nucleoside triphosphates to their monophosphate derivatives, with a high preference for the non-canonical purine nucleotides XTP (xanthosine triphosphate), dITP (deoxyinosine triphosphate) and ITP. Seems to function as a house-cleaning enzyme that removes non-canonical purine nucleotides from the nucleotide pool, thus preventing their incorporation into DNA/RNA and avoiding chromosomal lesions.</text>
</comment>
<feature type="binding site" evidence="10">
    <location>
        <begin position="180"/>
        <end position="181"/>
    </location>
    <ligand>
        <name>substrate</name>
    </ligand>
</feature>
<evidence type="ECO:0000313" key="12">
    <source>
        <dbReference type="EMBL" id="APG26487.1"/>
    </source>
</evidence>
<name>A0A1L3GKL2_9BACT</name>
<feature type="binding site" evidence="10">
    <location>
        <begin position="152"/>
        <end position="155"/>
    </location>
    <ligand>
        <name>substrate</name>
    </ligand>
</feature>
<evidence type="ECO:0000256" key="2">
    <source>
        <dbReference type="ARBA" id="ARBA00011738"/>
    </source>
</evidence>
<dbReference type="AlphaFoldDB" id="A0A1L3GKL2"/>
<keyword evidence="13" id="KW-1185">Reference proteome</keyword>
<dbReference type="CDD" id="cd00515">
    <property type="entry name" value="HAM1"/>
    <property type="match status" value="1"/>
</dbReference>
<dbReference type="InterPro" id="IPR020922">
    <property type="entry name" value="dITP/XTP_pyrophosphatase"/>
</dbReference>
<dbReference type="GO" id="GO:0035870">
    <property type="term" value="F:dITP diphosphatase activity"/>
    <property type="evidence" value="ECO:0007669"/>
    <property type="project" value="UniProtKB-UniRule"/>
</dbReference>
<dbReference type="GO" id="GO:0017111">
    <property type="term" value="F:ribonucleoside triphosphate phosphatase activity"/>
    <property type="evidence" value="ECO:0007669"/>
    <property type="project" value="InterPro"/>
</dbReference>
<dbReference type="GO" id="GO:0036222">
    <property type="term" value="F:XTP diphosphatase activity"/>
    <property type="evidence" value="ECO:0007669"/>
    <property type="project" value="UniProtKB-UniRule"/>
</dbReference>
<dbReference type="EMBL" id="CP015519">
    <property type="protein sequence ID" value="APG26487.1"/>
    <property type="molecule type" value="Genomic_DNA"/>
</dbReference>
<dbReference type="NCBIfam" id="TIGR00042">
    <property type="entry name" value="RdgB/HAM1 family non-canonical purine NTP pyrophosphatase"/>
    <property type="match status" value="1"/>
</dbReference>
<accession>A0A1L3GKL2</accession>
<dbReference type="NCBIfam" id="NF011397">
    <property type="entry name" value="PRK14822.1"/>
    <property type="match status" value="1"/>
</dbReference>
<feature type="binding site" evidence="10">
    <location>
        <position position="69"/>
    </location>
    <ligand>
        <name>Mg(2+)</name>
        <dbReference type="ChEBI" id="CHEBI:18420"/>
    </ligand>
</feature>
<evidence type="ECO:0000256" key="7">
    <source>
        <dbReference type="ARBA" id="ARBA00023080"/>
    </source>
</evidence>
<dbReference type="GO" id="GO:0009117">
    <property type="term" value="P:nucleotide metabolic process"/>
    <property type="evidence" value="ECO:0007669"/>
    <property type="project" value="UniProtKB-KW"/>
</dbReference>
<comment type="similarity">
    <text evidence="1 10 11">Belongs to the HAM1 NTPase family.</text>
</comment>